<evidence type="ECO:0000256" key="19">
    <source>
        <dbReference type="SAM" id="MobiDB-lite"/>
    </source>
</evidence>
<protein>
    <recommendedName>
        <fullName evidence="18">Cytochrome c oxidase subunit 1</fullName>
        <ecNumber evidence="18">7.1.1.9</ecNumber>
    </recommendedName>
</protein>
<feature type="transmembrane region" description="Helical" evidence="18">
    <location>
        <begin position="475"/>
        <end position="498"/>
    </location>
</feature>
<feature type="transmembrane region" description="Helical" evidence="18">
    <location>
        <begin position="396"/>
        <end position="420"/>
    </location>
</feature>
<evidence type="ECO:0000259" key="20">
    <source>
        <dbReference type="PROSITE" id="PS50855"/>
    </source>
</evidence>
<dbReference type="PANTHER" id="PTHR10422">
    <property type="entry name" value="CYTOCHROME C OXIDASE SUBUNIT 1"/>
    <property type="match status" value="1"/>
</dbReference>
<sequence>MIPAATEQHAYANLDILRRTWSSKPGLLGWLSETNHKEIGRRYILTAFVFLLMGGVEALLMRLQLAKPENTFLSAGRYNQIFTLHGTTMMFLFAVPVMEGMGVYLVPLMIGTRNVAFPRLNAFGYWMYLAGGLLLYGSVLFNMIPDAGWFAYPPLSGPQFSPGKGVDVWAQMITFTEISALCVAVELIVTILKMRAPGMSLNRMPMYCWSMLVQSFMIIFAMPAVMLASTVFLLNDRTLGTHFVNPAEGGDPLLYQHVFWFFGHPEVYIIFLPALGMISSILETHTRRHIFGYPALVLSLVGNGFIAFGLWVHHMFATGLPQIGEAYFTAASMMIAITSGVQIFCWLATLWSGRLRLTAAVHFVLGFIFIFVMGGMTGVMLASIPLDLQTHDTFFVVAHFHYVLIGGALFPLFGGFHYWFPKFTGRLIDETLGKLSFWILFVGFNLTFFPMHWLGIVGMTRRVYTYVPGLGWEQANLTATIGAFVILSGGVTFIANVLRSRRSGKRAGSDPWDASTLEWETESPPPPYNFPNLPVVPSRTPLWTPSAERAIVTGLRENRREILITSVLDAQAHHRSVQPRNSIWPLLTAFGFSIGLAGSIFAFSWYYVASVLGMIGLIGWFWPERPLEVNP</sequence>
<evidence type="ECO:0000256" key="9">
    <source>
        <dbReference type="ARBA" id="ARBA00022723"/>
    </source>
</evidence>
<dbReference type="PROSITE" id="PS00077">
    <property type="entry name" value="COX1_CUB"/>
    <property type="match status" value="1"/>
</dbReference>
<evidence type="ECO:0000256" key="1">
    <source>
        <dbReference type="ARBA" id="ARBA00004651"/>
    </source>
</evidence>
<evidence type="ECO:0000256" key="12">
    <source>
        <dbReference type="ARBA" id="ARBA00022989"/>
    </source>
</evidence>
<reference evidence="21" key="1">
    <citation type="submission" date="2006-10" db="EMBL/GenBank/DDBJ databases">
        <title>Complete sequence of Solibacter usitatus Ellin6076.</title>
        <authorList>
            <consortium name="US DOE Joint Genome Institute"/>
            <person name="Copeland A."/>
            <person name="Lucas S."/>
            <person name="Lapidus A."/>
            <person name="Barry K."/>
            <person name="Detter J.C."/>
            <person name="Glavina del Rio T."/>
            <person name="Hammon N."/>
            <person name="Israni S."/>
            <person name="Dalin E."/>
            <person name="Tice H."/>
            <person name="Pitluck S."/>
            <person name="Thompson L.S."/>
            <person name="Brettin T."/>
            <person name="Bruce D."/>
            <person name="Han C."/>
            <person name="Tapia R."/>
            <person name="Gilna P."/>
            <person name="Schmutz J."/>
            <person name="Larimer F."/>
            <person name="Land M."/>
            <person name="Hauser L."/>
            <person name="Kyrpides N."/>
            <person name="Mikhailova N."/>
            <person name="Janssen P.H."/>
            <person name="Kuske C.R."/>
            <person name="Richardson P."/>
        </authorList>
    </citation>
    <scope>NUCLEOTIDE SEQUENCE</scope>
    <source>
        <strain evidence="21">Ellin6076</strain>
    </source>
</reference>
<dbReference type="EC" id="7.1.1.9" evidence="18"/>
<comment type="catalytic activity">
    <reaction evidence="16 18">
        <text>4 Fe(II)-[cytochrome c] + O2 + 8 H(+)(in) = 4 Fe(III)-[cytochrome c] + 2 H2O + 4 H(+)(out)</text>
        <dbReference type="Rhea" id="RHEA:11436"/>
        <dbReference type="Rhea" id="RHEA-COMP:10350"/>
        <dbReference type="Rhea" id="RHEA-COMP:14399"/>
        <dbReference type="ChEBI" id="CHEBI:15377"/>
        <dbReference type="ChEBI" id="CHEBI:15378"/>
        <dbReference type="ChEBI" id="CHEBI:15379"/>
        <dbReference type="ChEBI" id="CHEBI:29033"/>
        <dbReference type="ChEBI" id="CHEBI:29034"/>
        <dbReference type="EC" id="7.1.1.9"/>
    </reaction>
</comment>
<dbReference type="eggNOG" id="COG0843">
    <property type="taxonomic scope" value="Bacteria"/>
</dbReference>
<comment type="pathway">
    <text evidence="2 18">Energy metabolism; oxidative phosphorylation.</text>
</comment>
<evidence type="ECO:0000256" key="10">
    <source>
        <dbReference type="ARBA" id="ARBA00022967"/>
    </source>
</evidence>
<dbReference type="InterPro" id="IPR000883">
    <property type="entry name" value="Cyt_C_Oxase_1"/>
</dbReference>
<keyword evidence="11 17" id="KW-0249">Electron transport</keyword>
<dbReference type="SUPFAM" id="SSF81442">
    <property type="entry name" value="Cytochrome c oxidase subunit I-like"/>
    <property type="match status" value="1"/>
</dbReference>
<evidence type="ECO:0000256" key="13">
    <source>
        <dbReference type="ARBA" id="ARBA00023004"/>
    </source>
</evidence>
<evidence type="ECO:0000256" key="8">
    <source>
        <dbReference type="ARBA" id="ARBA00022692"/>
    </source>
</evidence>
<keyword evidence="14 18" id="KW-0186">Copper</keyword>
<keyword evidence="9 18" id="KW-0479">Metal-binding</keyword>
<dbReference type="FunFam" id="1.20.210.10:FF:000006">
    <property type="entry name" value="Cytochrome c oxidase subunit 1"/>
    <property type="match status" value="1"/>
</dbReference>
<proteinExistence type="inferred from homology"/>
<dbReference type="FunCoup" id="Q01R99">
    <property type="interactions" value="296"/>
</dbReference>
<dbReference type="GO" id="GO:0046872">
    <property type="term" value="F:metal ion binding"/>
    <property type="evidence" value="ECO:0007669"/>
    <property type="project" value="UniProtKB-KW"/>
</dbReference>
<dbReference type="GO" id="GO:0006119">
    <property type="term" value="P:oxidative phosphorylation"/>
    <property type="evidence" value="ECO:0007669"/>
    <property type="project" value="UniProtKB-UniPathway"/>
</dbReference>
<name>Q01R99_SOLUE</name>
<dbReference type="GO" id="GO:0022904">
    <property type="term" value="P:respiratory electron transport chain"/>
    <property type="evidence" value="ECO:0007669"/>
    <property type="project" value="TreeGrafter"/>
</dbReference>
<dbReference type="PANTHER" id="PTHR10422:SF35">
    <property type="entry name" value="CYTOCHROME BO(3) UBIQUINOL OXIDASE SUBUNIT 1"/>
    <property type="match status" value="1"/>
</dbReference>
<dbReference type="OrthoDB" id="9803294at2"/>
<dbReference type="AlphaFoldDB" id="Q01R99"/>
<feature type="transmembrane region" description="Helical" evidence="18">
    <location>
        <begin position="168"/>
        <end position="192"/>
    </location>
</feature>
<evidence type="ECO:0000256" key="15">
    <source>
        <dbReference type="ARBA" id="ARBA00023136"/>
    </source>
</evidence>
<dbReference type="GO" id="GO:0004129">
    <property type="term" value="F:cytochrome-c oxidase activity"/>
    <property type="evidence" value="ECO:0007669"/>
    <property type="project" value="UniProtKB-EC"/>
</dbReference>
<evidence type="ECO:0000256" key="5">
    <source>
        <dbReference type="ARBA" id="ARBA00022475"/>
    </source>
</evidence>
<keyword evidence="21" id="KW-0560">Oxidoreductase</keyword>
<evidence type="ECO:0000256" key="3">
    <source>
        <dbReference type="ARBA" id="ARBA00009578"/>
    </source>
</evidence>
<dbReference type="InterPro" id="IPR014241">
    <property type="entry name" value="Cyt_c_oxidase_su1_bac"/>
</dbReference>
<dbReference type="InterPro" id="IPR023615">
    <property type="entry name" value="Cyt_c_Oxase_su1_BS"/>
</dbReference>
<keyword evidence="5 18" id="KW-1003">Cell membrane</keyword>
<feature type="transmembrane region" description="Helical" evidence="18">
    <location>
        <begin position="212"/>
        <end position="234"/>
    </location>
</feature>
<keyword evidence="12 18" id="KW-1133">Transmembrane helix</keyword>
<feature type="domain" description="Cytochrome oxidase subunit I profile" evidence="20">
    <location>
        <begin position="15"/>
        <end position="537"/>
    </location>
</feature>
<feature type="transmembrane region" description="Helical" evidence="18">
    <location>
        <begin position="43"/>
        <end position="61"/>
    </location>
</feature>
<gene>
    <name evidence="21" type="ordered locus">Acid_6908</name>
</gene>
<evidence type="ECO:0000313" key="21">
    <source>
        <dbReference type="EMBL" id="ABJ87821.1"/>
    </source>
</evidence>
<evidence type="ECO:0000256" key="11">
    <source>
        <dbReference type="ARBA" id="ARBA00022982"/>
    </source>
</evidence>
<evidence type="ECO:0000256" key="17">
    <source>
        <dbReference type="RuleBase" id="RU000370"/>
    </source>
</evidence>
<dbReference type="STRING" id="234267.Acid_6908"/>
<comment type="subcellular location">
    <subcellularLocation>
        <location evidence="1 18">Cell membrane</location>
        <topology evidence="1 18">Multi-pass membrane protein</topology>
    </subcellularLocation>
</comment>
<dbReference type="InterPro" id="IPR023616">
    <property type="entry name" value="Cyt_c_oxase-like_su1_dom"/>
</dbReference>
<feature type="transmembrane region" description="Helical" evidence="18">
    <location>
        <begin position="432"/>
        <end position="455"/>
    </location>
</feature>
<organism evidence="21">
    <name type="scientific">Solibacter usitatus (strain Ellin6076)</name>
    <dbReference type="NCBI Taxonomy" id="234267"/>
    <lineage>
        <taxon>Bacteria</taxon>
        <taxon>Pseudomonadati</taxon>
        <taxon>Acidobacteriota</taxon>
        <taxon>Terriglobia</taxon>
        <taxon>Bryobacterales</taxon>
        <taxon>Solibacteraceae</taxon>
        <taxon>Candidatus Solibacter</taxon>
    </lineage>
</organism>
<dbReference type="GO" id="GO:0015990">
    <property type="term" value="P:electron transport coupled proton transport"/>
    <property type="evidence" value="ECO:0007669"/>
    <property type="project" value="InterPro"/>
</dbReference>
<dbReference type="EMBL" id="CP000473">
    <property type="protein sequence ID" value="ABJ87821.1"/>
    <property type="molecule type" value="Genomic_DNA"/>
</dbReference>
<dbReference type="GO" id="GO:0020037">
    <property type="term" value="F:heme binding"/>
    <property type="evidence" value="ECO:0007669"/>
    <property type="project" value="InterPro"/>
</dbReference>
<dbReference type="UniPathway" id="UPA00705"/>
<dbReference type="GO" id="GO:0005886">
    <property type="term" value="C:plasma membrane"/>
    <property type="evidence" value="ECO:0007669"/>
    <property type="project" value="UniProtKB-SubCell"/>
</dbReference>
<dbReference type="InParanoid" id="Q01R99"/>
<evidence type="ECO:0000256" key="16">
    <source>
        <dbReference type="ARBA" id="ARBA00047816"/>
    </source>
</evidence>
<dbReference type="GO" id="GO:0016491">
    <property type="term" value="F:oxidoreductase activity"/>
    <property type="evidence" value="ECO:0007669"/>
    <property type="project" value="UniProtKB-KW"/>
</dbReference>
<keyword evidence="6 17" id="KW-0349">Heme</keyword>
<keyword evidence="4 17" id="KW-0813">Transport</keyword>
<keyword evidence="10" id="KW-1278">Translocase</keyword>
<dbReference type="Pfam" id="PF00115">
    <property type="entry name" value="COX1"/>
    <property type="match status" value="1"/>
</dbReference>
<evidence type="ECO:0000256" key="2">
    <source>
        <dbReference type="ARBA" id="ARBA00004673"/>
    </source>
</evidence>
<accession>Q01R99</accession>
<evidence type="ECO:0000256" key="14">
    <source>
        <dbReference type="ARBA" id="ARBA00023008"/>
    </source>
</evidence>
<feature type="transmembrane region" description="Helical" evidence="18">
    <location>
        <begin position="606"/>
        <end position="623"/>
    </location>
</feature>
<evidence type="ECO:0000256" key="18">
    <source>
        <dbReference type="RuleBase" id="RU363061"/>
    </source>
</evidence>
<dbReference type="PROSITE" id="PS50855">
    <property type="entry name" value="COX1"/>
    <property type="match status" value="1"/>
</dbReference>
<dbReference type="PRINTS" id="PR01165">
    <property type="entry name" value="CYCOXIDASEI"/>
</dbReference>
<feature type="transmembrane region" description="Helical" evidence="18">
    <location>
        <begin position="326"/>
        <end position="351"/>
    </location>
</feature>
<comment type="similarity">
    <text evidence="3 17">Belongs to the heme-copper respiratory oxidase family.</text>
</comment>
<feature type="region of interest" description="Disordered" evidence="19">
    <location>
        <begin position="503"/>
        <end position="523"/>
    </location>
</feature>
<evidence type="ECO:0000256" key="6">
    <source>
        <dbReference type="ARBA" id="ARBA00022617"/>
    </source>
</evidence>
<comment type="function">
    <text evidence="18">Cytochrome c oxidase is the component of the respiratory chain that catalyzes the reduction of oxygen to water. Subunits 1-3 form the functional core of the enzyme complex. CO I is the catalytic subunit of the enzyme. Electrons originating in cytochrome c are transferred via the copper A center of subunit 2 and heme A of subunit 1 to the bimetallic center formed by heme A3 and copper B.</text>
</comment>
<keyword evidence="7 17" id="KW-0679">Respiratory chain</keyword>
<keyword evidence="13 18" id="KW-0408">Iron</keyword>
<feature type="transmembrane region" description="Helical" evidence="18">
    <location>
        <begin position="122"/>
        <end position="144"/>
    </location>
</feature>
<dbReference type="KEGG" id="sus:Acid_6908"/>
<keyword evidence="15 18" id="KW-0472">Membrane</keyword>
<evidence type="ECO:0000256" key="7">
    <source>
        <dbReference type="ARBA" id="ARBA00022660"/>
    </source>
</evidence>
<feature type="transmembrane region" description="Helical" evidence="18">
    <location>
        <begin position="363"/>
        <end position="384"/>
    </location>
</feature>
<feature type="transmembrane region" description="Helical" evidence="18">
    <location>
        <begin position="81"/>
        <end position="110"/>
    </location>
</feature>
<feature type="transmembrane region" description="Helical" evidence="18">
    <location>
        <begin position="290"/>
        <end position="314"/>
    </location>
</feature>
<dbReference type="CDD" id="cd01662">
    <property type="entry name" value="Ubiquinol_Oxidase_I"/>
    <property type="match status" value="1"/>
</dbReference>
<dbReference type="NCBIfam" id="TIGR02891">
    <property type="entry name" value="CtaD_CoxA"/>
    <property type="match status" value="1"/>
</dbReference>
<dbReference type="Gene3D" id="1.20.210.10">
    <property type="entry name" value="Cytochrome c oxidase-like, subunit I domain"/>
    <property type="match status" value="1"/>
</dbReference>
<feature type="transmembrane region" description="Helical" evidence="18">
    <location>
        <begin position="254"/>
        <end position="278"/>
    </location>
</feature>
<keyword evidence="8 17" id="KW-0812">Transmembrane</keyword>
<dbReference type="HOGENOM" id="CLU_011899_6_1_0"/>
<dbReference type="InterPro" id="IPR036927">
    <property type="entry name" value="Cyt_c_oxase-like_su1_sf"/>
</dbReference>
<evidence type="ECO:0000256" key="4">
    <source>
        <dbReference type="ARBA" id="ARBA00022448"/>
    </source>
</evidence>